<protein>
    <recommendedName>
        <fullName evidence="3">F-box domain-containing protein</fullName>
    </recommendedName>
</protein>
<reference evidence="1 2" key="1">
    <citation type="submission" date="2019-10" db="EMBL/GenBank/DDBJ databases">
        <authorList>
            <person name="Palmer J.M."/>
        </authorList>
    </citation>
    <scope>NUCLEOTIDE SEQUENCE [LARGE SCALE GENOMIC DNA]</scope>
    <source>
        <strain evidence="1 2">TWF718</strain>
    </source>
</reference>
<evidence type="ECO:0000313" key="2">
    <source>
        <dbReference type="Proteomes" id="UP001313282"/>
    </source>
</evidence>
<dbReference type="InterPro" id="IPR036047">
    <property type="entry name" value="F-box-like_dom_sf"/>
</dbReference>
<accession>A0AAN8RRP4</accession>
<dbReference type="EMBL" id="JAVHNR010000001">
    <property type="protein sequence ID" value="KAK6356131.1"/>
    <property type="molecule type" value="Genomic_DNA"/>
</dbReference>
<keyword evidence="2" id="KW-1185">Reference proteome</keyword>
<evidence type="ECO:0008006" key="3">
    <source>
        <dbReference type="Google" id="ProtNLM"/>
    </source>
</evidence>
<gene>
    <name evidence="1" type="ORF">TWF718_000504</name>
</gene>
<proteinExistence type="predicted"/>
<dbReference type="Proteomes" id="UP001313282">
    <property type="component" value="Unassembled WGS sequence"/>
</dbReference>
<dbReference type="AlphaFoldDB" id="A0AAN8RRP4"/>
<organism evidence="1 2">
    <name type="scientific">Orbilia javanica</name>
    <dbReference type="NCBI Taxonomy" id="47235"/>
    <lineage>
        <taxon>Eukaryota</taxon>
        <taxon>Fungi</taxon>
        <taxon>Dikarya</taxon>
        <taxon>Ascomycota</taxon>
        <taxon>Pezizomycotina</taxon>
        <taxon>Orbiliomycetes</taxon>
        <taxon>Orbiliales</taxon>
        <taxon>Orbiliaceae</taxon>
        <taxon>Orbilia</taxon>
    </lineage>
</organism>
<name>A0AAN8RRP4_9PEZI</name>
<comment type="caution">
    <text evidence="1">The sequence shown here is derived from an EMBL/GenBank/DDBJ whole genome shotgun (WGS) entry which is preliminary data.</text>
</comment>
<evidence type="ECO:0000313" key="1">
    <source>
        <dbReference type="EMBL" id="KAK6356131.1"/>
    </source>
</evidence>
<dbReference type="SUPFAM" id="SSF81383">
    <property type="entry name" value="F-box domain"/>
    <property type="match status" value="1"/>
</dbReference>
<sequence>MVLQTSVSLYIPIDIQYLVLESADWEDQPILAQVCSAWRNFIRTSDTILEKRYQPIYDVSPAILLDNRQPTPKIHRALSGRHITLKSGYEFGPCYWNLPGNIQYKDQGTIHQKDNGINFFSSDPAVRLPRRANNSIDIVTRRADAWFQRNFGEGYPMSCTTVGRIPTVGWLLLGACKIAQNGYTDSDYTATCLRYWTQSFYDPVILGLSWQVERVLGSGPAYLDLRFDIQEVGTGRVEGPAAALLRRISPLFISWGPIAFHKLLIWRANAAHFLSSRVPYASHL</sequence>